<dbReference type="InterPro" id="IPR046373">
    <property type="entry name" value="Acyl-CoA_Oxase/DH_mid-dom_sf"/>
</dbReference>
<protein>
    <submittedName>
        <fullName evidence="8">Acyl-CoA dehydrogenase</fullName>
    </submittedName>
</protein>
<evidence type="ECO:0000256" key="2">
    <source>
        <dbReference type="ARBA" id="ARBA00009347"/>
    </source>
</evidence>
<comment type="similarity">
    <text evidence="2">Belongs to the acyl-CoA dehydrogenase family.</text>
</comment>
<dbReference type="InterPro" id="IPR037069">
    <property type="entry name" value="AcylCoA_DH/ox_N_sf"/>
</dbReference>
<accession>A0A1G8QH21</accession>
<evidence type="ECO:0000313" key="8">
    <source>
        <dbReference type="EMBL" id="SDJ04094.1"/>
    </source>
</evidence>
<dbReference type="RefSeq" id="WP_072738828.1">
    <property type="nucleotide sequence ID" value="NZ_CP048813.1"/>
</dbReference>
<dbReference type="Pfam" id="PF00441">
    <property type="entry name" value="Acyl-CoA_dh_1"/>
    <property type="match status" value="1"/>
</dbReference>
<organism evidence="8 9">
    <name type="scientific">Rhodococcus triatomae</name>
    <dbReference type="NCBI Taxonomy" id="300028"/>
    <lineage>
        <taxon>Bacteria</taxon>
        <taxon>Bacillati</taxon>
        <taxon>Actinomycetota</taxon>
        <taxon>Actinomycetes</taxon>
        <taxon>Mycobacteriales</taxon>
        <taxon>Nocardiaceae</taxon>
        <taxon>Rhodococcus</taxon>
    </lineage>
</organism>
<dbReference type="SUPFAM" id="SSF56645">
    <property type="entry name" value="Acyl-CoA dehydrogenase NM domain-like"/>
    <property type="match status" value="1"/>
</dbReference>
<feature type="domain" description="Acyl-CoA dehydrogenase/oxidase N-terminal" evidence="7">
    <location>
        <begin position="27"/>
        <end position="117"/>
    </location>
</feature>
<reference evidence="8 9" key="1">
    <citation type="submission" date="2016-10" db="EMBL/GenBank/DDBJ databases">
        <authorList>
            <person name="de Groot N.N."/>
        </authorList>
    </citation>
    <scope>NUCLEOTIDE SEQUENCE [LARGE SCALE GENOMIC DNA]</scope>
    <source>
        <strain evidence="8 9">DSM 44892</strain>
    </source>
</reference>
<dbReference type="PANTHER" id="PTHR43884">
    <property type="entry name" value="ACYL-COA DEHYDROGENASE"/>
    <property type="match status" value="1"/>
</dbReference>
<name>A0A1G8QH21_9NOCA</name>
<evidence type="ECO:0000259" key="6">
    <source>
        <dbReference type="Pfam" id="PF00441"/>
    </source>
</evidence>
<feature type="domain" description="Acyl-CoA dehydrogenase/oxidase C-terminal" evidence="6">
    <location>
        <begin position="216"/>
        <end position="354"/>
    </location>
</feature>
<proteinExistence type="inferred from homology"/>
<evidence type="ECO:0000256" key="5">
    <source>
        <dbReference type="ARBA" id="ARBA00023002"/>
    </source>
</evidence>
<gene>
    <name evidence="8" type="ORF">SAMN05444695_11533</name>
</gene>
<dbReference type="InterPro" id="IPR013786">
    <property type="entry name" value="AcylCoA_DH/ox_N"/>
</dbReference>
<dbReference type="InterPro" id="IPR036250">
    <property type="entry name" value="AcylCo_DH-like_C"/>
</dbReference>
<keyword evidence="9" id="KW-1185">Reference proteome</keyword>
<evidence type="ECO:0000313" key="9">
    <source>
        <dbReference type="Proteomes" id="UP000183263"/>
    </source>
</evidence>
<dbReference type="GO" id="GO:0003995">
    <property type="term" value="F:acyl-CoA dehydrogenase activity"/>
    <property type="evidence" value="ECO:0007669"/>
    <property type="project" value="TreeGrafter"/>
</dbReference>
<sequence>MDFELDGDLESVRELAAQIFGALAKVDRVADVENRERGFDRTLWRALGDAGLLAIALPEELGGGGMGTLGLVALLEEQGRHVAPVPLWSALAGAALPIARFGTAAQTARWLPGLIDGSSLLVGVPEVADAGGPALSAVRQGESLIVDGQLTGVPAAAVADGLVVPVRCEDDSTVFVIVHVDAIGVGVTSVDVTSRESSATVRFEGVEVPPDGLLPGEGSEILEWTRRRARVALSALQSGVCEEAVRRTAAYTSERIQFGRPLSTNQAVAVRAADAYLDTEAIRLTTRRAAWLLDSGRESEAESASLVAEWWASSGGLRVVHASQHLHGGIGADVDYPIHRYFLWGRQIAFTLGSAAAVAAELGDRLDTAPAVGSPA</sequence>
<dbReference type="InterPro" id="IPR009075">
    <property type="entry name" value="AcylCo_DH/oxidase_C"/>
</dbReference>
<dbReference type="GO" id="GO:0050660">
    <property type="term" value="F:flavin adenine dinucleotide binding"/>
    <property type="evidence" value="ECO:0007669"/>
    <property type="project" value="InterPro"/>
</dbReference>
<dbReference type="Gene3D" id="1.10.540.10">
    <property type="entry name" value="Acyl-CoA dehydrogenase/oxidase, N-terminal domain"/>
    <property type="match status" value="1"/>
</dbReference>
<keyword evidence="4" id="KW-0274">FAD</keyword>
<keyword evidence="5" id="KW-0560">Oxidoreductase</keyword>
<dbReference type="SUPFAM" id="SSF47203">
    <property type="entry name" value="Acyl-CoA dehydrogenase C-terminal domain-like"/>
    <property type="match status" value="1"/>
</dbReference>
<evidence type="ECO:0000256" key="1">
    <source>
        <dbReference type="ARBA" id="ARBA00001974"/>
    </source>
</evidence>
<keyword evidence="3" id="KW-0285">Flavoprotein</keyword>
<evidence type="ECO:0000256" key="4">
    <source>
        <dbReference type="ARBA" id="ARBA00022827"/>
    </source>
</evidence>
<dbReference type="InterPro" id="IPR009100">
    <property type="entry name" value="AcylCoA_DH/oxidase_NM_dom_sf"/>
</dbReference>
<dbReference type="Gene3D" id="1.20.140.10">
    <property type="entry name" value="Butyryl-CoA Dehydrogenase, subunit A, domain 3"/>
    <property type="match status" value="1"/>
</dbReference>
<dbReference type="EMBL" id="FNDN01000015">
    <property type="protein sequence ID" value="SDJ04094.1"/>
    <property type="molecule type" value="Genomic_DNA"/>
</dbReference>
<dbReference type="AlphaFoldDB" id="A0A1G8QH21"/>
<dbReference type="PANTHER" id="PTHR43884:SF20">
    <property type="entry name" value="ACYL-COA DEHYDROGENASE FADE28"/>
    <property type="match status" value="1"/>
</dbReference>
<evidence type="ECO:0000256" key="3">
    <source>
        <dbReference type="ARBA" id="ARBA00022630"/>
    </source>
</evidence>
<dbReference type="OrthoDB" id="4319499at2"/>
<comment type="cofactor">
    <cofactor evidence="1">
        <name>FAD</name>
        <dbReference type="ChEBI" id="CHEBI:57692"/>
    </cofactor>
</comment>
<evidence type="ECO:0000259" key="7">
    <source>
        <dbReference type="Pfam" id="PF02771"/>
    </source>
</evidence>
<dbReference type="Proteomes" id="UP000183263">
    <property type="component" value="Unassembled WGS sequence"/>
</dbReference>
<dbReference type="Gene3D" id="2.40.110.10">
    <property type="entry name" value="Butyryl-CoA Dehydrogenase, subunit A, domain 2"/>
    <property type="match status" value="1"/>
</dbReference>
<dbReference type="CDD" id="cd00567">
    <property type="entry name" value="ACAD"/>
    <property type="match status" value="1"/>
</dbReference>
<dbReference type="Pfam" id="PF02771">
    <property type="entry name" value="Acyl-CoA_dh_N"/>
    <property type="match status" value="1"/>
</dbReference>